<name>A0A9W7HWC6_HIBTR</name>
<dbReference type="InterPro" id="IPR040256">
    <property type="entry name" value="At4g02000-like"/>
</dbReference>
<keyword evidence="3" id="KW-1185">Reference proteome</keyword>
<comment type="caution">
    <text evidence="2">The sequence shown here is derived from an EMBL/GenBank/DDBJ whole genome shotgun (WGS) entry which is preliminary data.</text>
</comment>
<reference evidence="2" key="1">
    <citation type="submission" date="2023-05" db="EMBL/GenBank/DDBJ databases">
        <title>Genome and transcriptome analyses reveal genes involved in the formation of fine ridges on petal epidermal cells in Hibiscus trionum.</title>
        <authorList>
            <person name="Koshimizu S."/>
            <person name="Masuda S."/>
            <person name="Ishii T."/>
            <person name="Shirasu K."/>
            <person name="Hoshino A."/>
            <person name="Arita M."/>
        </authorList>
    </citation>
    <scope>NUCLEOTIDE SEQUENCE</scope>
    <source>
        <strain evidence="2">Hamamatsu line</strain>
    </source>
</reference>
<evidence type="ECO:0000259" key="1">
    <source>
        <dbReference type="Pfam" id="PF14111"/>
    </source>
</evidence>
<dbReference type="EMBL" id="BSYR01000020">
    <property type="protein sequence ID" value="GMI85604.1"/>
    <property type="molecule type" value="Genomic_DNA"/>
</dbReference>
<accession>A0A9W7HWC6</accession>
<evidence type="ECO:0000313" key="3">
    <source>
        <dbReference type="Proteomes" id="UP001165190"/>
    </source>
</evidence>
<dbReference type="AlphaFoldDB" id="A0A9W7HWC6"/>
<gene>
    <name evidence="2" type="ORF">HRI_002229700</name>
</gene>
<feature type="domain" description="DUF4283" evidence="1">
    <location>
        <begin position="30"/>
        <end position="111"/>
    </location>
</feature>
<proteinExistence type="predicted"/>
<dbReference type="PANTHER" id="PTHR31286:SF153">
    <property type="entry name" value="DUF4283 DOMAIN PROTEIN"/>
    <property type="match status" value="1"/>
</dbReference>
<protein>
    <recommendedName>
        <fullName evidence="1">DUF4283 domain-containing protein</fullName>
    </recommendedName>
</protein>
<dbReference type="PANTHER" id="PTHR31286">
    <property type="entry name" value="GLYCINE-RICH CELL WALL STRUCTURAL PROTEIN 1.8-LIKE"/>
    <property type="match status" value="1"/>
</dbReference>
<evidence type="ECO:0000313" key="2">
    <source>
        <dbReference type="EMBL" id="GMI85604.1"/>
    </source>
</evidence>
<dbReference type="OrthoDB" id="1750606at2759"/>
<organism evidence="2 3">
    <name type="scientific">Hibiscus trionum</name>
    <name type="common">Flower of an hour</name>
    <dbReference type="NCBI Taxonomy" id="183268"/>
    <lineage>
        <taxon>Eukaryota</taxon>
        <taxon>Viridiplantae</taxon>
        <taxon>Streptophyta</taxon>
        <taxon>Embryophyta</taxon>
        <taxon>Tracheophyta</taxon>
        <taxon>Spermatophyta</taxon>
        <taxon>Magnoliopsida</taxon>
        <taxon>eudicotyledons</taxon>
        <taxon>Gunneridae</taxon>
        <taxon>Pentapetalae</taxon>
        <taxon>rosids</taxon>
        <taxon>malvids</taxon>
        <taxon>Malvales</taxon>
        <taxon>Malvaceae</taxon>
        <taxon>Malvoideae</taxon>
        <taxon>Hibiscus</taxon>
    </lineage>
</organism>
<dbReference type="InterPro" id="IPR025558">
    <property type="entry name" value="DUF4283"/>
</dbReference>
<dbReference type="Pfam" id="PF14111">
    <property type="entry name" value="DUF4283"/>
    <property type="match status" value="1"/>
</dbReference>
<dbReference type="Proteomes" id="UP001165190">
    <property type="component" value="Unassembled WGS sequence"/>
</dbReference>
<sequence length="181" mass="20724">MEENLASLSIEDVEEEAFKVPSDLLESEDEYALCLVGKFLTSTVIHFLAMRNTLADLWHPLGGISITDLGEKRICFRFYTEVDLNRVLEGCPWFFNGHLLLLRRLDKGEDPLHVPLELASFWVQIHNLPAGLMSEGMAKQFGKFIGQFIKYDSKLLITGRKQYMRIKAAFPINTVKTEEKD</sequence>